<organism evidence="1 2">
    <name type="scientific">Burkholderia glumae</name>
    <name type="common">Pseudomonas glumae</name>
    <dbReference type="NCBI Taxonomy" id="337"/>
    <lineage>
        <taxon>Bacteria</taxon>
        <taxon>Pseudomonadati</taxon>
        <taxon>Pseudomonadota</taxon>
        <taxon>Betaproteobacteria</taxon>
        <taxon>Burkholderiales</taxon>
        <taxon>Burkholderiaceae</taxon>
        <taxon>Burkholderia</taxon>
    </lineage>
</organism>
<evidence type="ECO:0000313" key="1">
    <source>
        <dbReference type="EMBL" id="USS43512.1"/>
    </source>
</evidence>
<protein>
    <submittedName>
        <fullName evidence="1">Uncharacterized protein</fullName>
    </submittedName>
</protein>
<dbReference type="GeneID" id="93068709"/>
<gene>
    <name evidence="1" type="ORF">NFI99_03335</name>
</gene>
<dbReference type="EMBL" id="CP099583">
    <property type="protein sequence ID" value="USS43512.1"/>
    <property type="molecule type" value="Genomic_DNA"/>
</dbReference>
<dbReference type="Proteomes" id="UP001056386">
    <property type="component" value="Chromosome 2"/>
</dbReference>
<accession>A0ABY5BCA8</accession>
<name>A0ABY5BCA8_BURGL</name>
<reference evidence="1" key="1">
    <citation type="submission" date="2022-06" db="EMBL/GenBank/DDBJ databases">
        <title>Draft genome sequence of Burkholderia glumae strain GR20004 isolated from rice panicle showing bacterial panicle blight.</title>
        <authorList>
            <person name="Choi S.Y."/>
            <person name="Lee Y.H."/>
        </authorList>
    </citation>
    <scope>NUCLEOTIDE SEQUENCE</scope>
    <source>
        <strain evidence="1">GR20004</strain>
    </source>
</reference>
<keyword evidence="2" id="KW-1185">Reference proteome</keyword>
<dbReference type="RefSeq" id="WP_230674525.1">
    <property type="nucleotide sequence ID" value="NZ_CP021075.1"/>
</dbReference>
<sequence length="136" mass="14952">MLLRLAPSHVALCRACLEGLDETVLHATHGTAGADACVTRRRIANRRGRLAMAARTAPTPSTVPAHRGRDEHRLAGGQCLDRDTPRGHRREAEQLMRWAIVAKGRPRSSFDTLGLAEYLEQFPGKRTFTGVLYSPA</sequence>
<proteinExistence type="predicted"/>
<evidence type="ECO:0000313" key="2">
    <source>
        <dbReference type="Proteomes" id="UP001056386"/>
    </source>
</evidence>